<dbReference type="InterPro" id="IPR016197">
    <property type="entry name" value="Chromo-like_dom_sf"/>
</dbReference>
<proteinExistence type="predicted"/>
<dbReference type="Proteomes" id="UP001188597">
    <property type="component" value="Unassembled WGS sequence"/>
</dbReference>
<dbReference type="Gene3D" id="2.40.50.40">
    <property type="match status" value="1"/>
</dbReference>
<keyword evidence="4" id="KW-1185">Reference proteome</keyword>
<evidence type="ECO:0000259" key="2">
    <source>
        <dbReference type="PROSITE" id="PS50013"/>
    </source>
</evidence>
<dbReference type="EMBL" id="JAVXUP010001794">
    <property type="protein sequence ID" value="KAK3008047.1"/>
    <property type="molecule type" value="Genomic_DNA"/>
</dbReference>
<dbReference type="PROSITE" id="PS50013">
    <property type="entry name" value="CHROMO_2"/>
    <property type="match status" value="1"/>
</dbReference>
<sequence length="347" mass="38430">MPLKKKGNVPRKGLMYVDIKVNGKAIRAMVDTGVTHNYISGTKVERLGLTLEKGCGHVTAINSAAQPVARIARFVLIKGLEALPIRLELRSAGRQHCSEPLLSQSKLTPKKAKWQELLAELTFLLEYMAGSTNSVADAFSRKVEVDQLALIDMNAIIRAESRVAINIRKKIKKALTKESVAQQLLKLVKSASCKCHQEYLVKWQGYTKEENTWGRAVELSAYNDKIEVYHMQKFTRASTAPVEENHSAHAPTQHSTSKPIQHSTYAPAEHSASAPIQHGAHVPCLPSTTPIRPPNIVLASLSSPALMLPSSIVVAMHTEHFRRSYKEMAQSRTSSKRLNRSLLSFIS</sequence>
<dbReference type="Gene3D" id="2.40.70.10">
    <property type="entry name" value="Acid Proteases"/>
    <property type="match status" value="1"/>
</dbReference>
<dbReference type="InterPro" id="IPR021109">
    <property type="entry name" value="Peptidase_aspartic_dom_sf"/>
</dbReference>
<dbReference type="Pfam" id="PF13650">
    <property type="entry name" value="Asp_protease_2"/>
    <property type="match status" value="1"/>
</dbReference>
<dbReference type="SUPFAM" id="SSF50630">
    <property type="entry name" value="Acid proteases"/>
    <property type="match status" value="1"/>
</dbReference>
<dbReference type="InterPro" id="IPR000953">
    <property type="entry name" value="Chromo/chromo_shadow_dom"/>
</dbReference>
<evidence type="ECO:0000313" key="4">
    <source>
        <dbReference type="Proteomes" id="UP001188597"/>
    </source>
</evidence>
<gene>
    <name evidence="3" type="ORF">RJ639_014396</name>
</gene>
<feature type="domain" description="Chromo" evidence="2">
    <location>
        <begin position="179"/>
        <end position="241"/>
    </location>
</feature>
<evidence type="ECO:0000313" key="3">
    <source>
        <dbReference type="EMBL" id="KAK3008047.1"/>
    </source>
</evidence>
<dbReference type="Pfam" id="PF00385">
    <property type="entry name" value="Chromo"/>
    <property type="match status" value="1"/>
</dbReference>
<protein>
    <recommendedName>
        <fullName evidence="2">Chromo domain-containing protein</fullName>
    </recommendedName>
</protein>
<feature type="compositionally biased region" description="Polar residues" evidence="1">
    <location>
        <begin position="250"/>
        <end position="264"/>
    </location>
</feature>
<feature type="region of interest" description="Disordered" evidence="1">
    <location>
        <begin position="239"/>
        <end position="272"/>
    </location>
</feature>
<organism evidence="3 4">
    <name type="scientific">Escallonia herrerae</name>
    <dbReference type="NCBI Taxonomy" id="1293975"/>
    <lineage>
        <taxon>Eukaryota</taxon>
        <taxon>Viridiplantae</taxon>
        <taxon>Streptophyta</taxon>
        <taxon>Embryophyta</taxon>
        <taxon>Tracheophyta</taxon>
        <taxon>Spermatophyta</taxon>
        <taxon>Magnoliopsida</taxon>
        <taxon>eudicotyledons</taxon>
        <taxon>Gunneridae</taxon>
        <taxon>Pentapetalae</taxon>
        <taxon>asterids</taxon>
        <taxon>campanulids</taxon>
        <taxon>Escalloniales</taxon>
        <taxon>Escalloniaceae</taxon>
        <taxon>Escallonia</taxon>
    </lineage>
</organism>
<dbReference type="AlphaFoldDB" id="A0AA88VGX0"/>
<evidence type="ECO:0000256" key="1">
    <source>
        <dbReference type="SAM" id="MobiDB-lite"/>
    </source>
</evidence>
<dbReference type="SUPFAM" id="SSF54160">
    <property type="entry name" value="Chromo domain-like"/>
    <property type="match status" value="1"/>
</dbReference>
<reference evidence="3" key="1">
    <citation type="submission" date="2022-12" db="EMBL/GenBank/DDBJ databases">
        <title>Draft genome assemblies for two species of Escallonia (Escalloniales).</title>
        <authorList>
            <person name="Chanderbali A."/>
            <person name="Dervinis C."/>
            <person name="Anghel I."/>
            <person name="Soltis D."/>
            <person name="Soltis P."/>
            <person name="Zapata F."/>
        </authorList>
    </citation>
    <scope>NUCLEOTIDE SEQUENCE</scope>
    <source>
        <strain evidence="3">UCBG64.0493</strain>
        <tissue evidence="3">Leaf</tissue>
    </source>
</reference>
<name>A0AA88VGX0_9ASTE</name>
<dbReference type="InterPro" id="IPR023780">
    <property type="entry name" value="Chromo_domain"/>
</dbReference>
<accession>A0AA88VGX0</accession>
<comment type="caution">
    <text evidence="3">The sequence shown here is derived from an EMBL/GenBank/DDBJ whole genome shotgun (WGS) entry which is preliminary data.</text>
</comment>